<feature type="compositionally biased region" description="Low complexity" evidence="1">
    <location>
        <begin position="344"/>
        <end position="357"/>
    </location>
</feature>
<keyword evidence="2" id="KW-1133">Transmembrane helix</keyword>
<dbReference type="EMBL" id="BMZE01000002">
    <property type="protein sequence ID" value="GHA28040.1"/>
    <property type="molecule type" value="Genomic_DNA"/>
</dbReference>
<reference evidence="3" key="1">
    <citation type="journal article" date="2014" name="Int. J. Syst. Evol. Microbiol.">
        <title>Complete genome sequence of Corynebacterium casei LMG S-19264T (=DSM 44701T), isolated from a smear-ripened cheese.</title>
        <authorList>
            <consortium name="US DOE Joint Genome Institute (JGI-PGF)"/>
            <person name="Walter F."/>
            <person name="Albersmeier A."/>
            <person name="Kalinowski J."/>
            <person name="Ruckert C."/>
        </authorList>
    </citation>
    <scope>NUCLEOTIDE SEQUENCE</scope>
    <source>
        <strain evidence="3">KCTC 32437</strain>
    </source>
</reference>
<feature type="compositionally biased region" description="Low complexity" evidence="1">
    <location>
        <begin position="471"/>
        <end position="481"/>
    </location>
</feature>
<feature type="compositionally biased region" description="Acidic residues" evidence="1">
    <location>
        <begin position="157"/>
        <end position="193"/>
    </location>
</feature>
<dbReference type="AlphaFoldDB" id="A0A918VTQ1"/>
<feature type="region of interest" description="Disordered" evidence="1">
    <location>
        <begin position="450"/>
        <end position="568"/>
    </location>
</feature>
<feature type="compositionally biased region" description="Polar residues" evidence="1">
    <location>
        <begin position="457"/>
        <end position="467"/>
    </location>
</feature>
<protein>
    <recommendedName>
        <fullName evidence="5">CheA signal transduction histidine kinase</fullName>
    </recommendedName>
</protein>
<sequence length="751" mass="79852">MADYKELLRKAITALPENNGAARRAVYERARSALVGQLRNLDPPLPARDITQHRLQLEDCIRQVEQEASEAALGYGRDDRSARPSRAPRSEPERAPPMPPPPPQQQAEPDYEEVAEAEPEYSLPDQRDTTPEEPAAVDEMIVADPETTPEQDATAYYEEDEEPLEDDQHDYADDEPYEDDLDYEDDSDSDPLESIESIIAAAESASDSDGRRKRRGELAPDEAESENEQGTSSEPPPVVEAQTIEPQPQKQGFRLFPSLAARGSKARGATPVVAPNGADTHGSATPRAGIANGSEAIVATEGAQVQPALSSVREVEPEASYDPLDAEGAIERAIQTLDREARGEPAPQAQQPAGKAAVAEDVRPDAEYAPAPAGAGEALSSLRAHDETRGANDIGTPDTQVTEDEGRGGGGGLTIFLIVFALLLAGAGGAGYWAWREGYVDLDQMFGRVSTDDPATPQETVDTTQIPTLDAPPAQQPAEEPTQSPVVDQTGPGNTTSEPVSPEPTAALEGLEPDEDADRLQPSTDTLDPIPEPVDPSDGANVLNDDRLPSADDADTSAPNPAASVDPVDLAGSQSLLLEASSDGRTGAVPFSGTVEWTQGTDELGLPTIEAEASIPARNLDVSVVLRRNSDPSLPASHLMEVTFDVPDSFIGGSISSLPGVLLKNEELVQGTPLEGASARVVGNSFLFALSQSEEDLQTNRDLLGSRKWMDLAVIYATGQRAIITLEKDTDAEALFDEVLEEWQAAGNGDG</sequence>
<feature type="region of interest" description="Disordered" evidence="1">
    <location>
        <begin position="308"/>
        <end position="336"/>
    </location>
</feature>
<keyword evidence="2" id="KW-0472">Membrane</keyword>
<feature type="compositionally biased region" description="Low complexity" evidence="1">
    <location>
        <begin position="194"/>
        <end position="205"/>
    </location>
</feature>
<evidence type="ECO:0000256" key="1">
    <source>
        <dbReference type="SAM" id="MobiDB-lite"/>
    </source>
</evidence>
<evidence type="ECO:0000313" key="3">
    <source>
        <dbReference type="EMBL" id="GHA28040.1"/>
    </source>
</evidence>
<dbReference type="RefSeq" id="WP_189425999.1">
    <property type="nucleotide sequence ID" value="NZ_BMZE01000002.1"/>
</dbReference>
<gene>
    <name evidence="3" type="ORF">GCM10007989_25010</name>
</gene>
<proteinExistence type="predicted"/>
<dbReference type="Proteomes" id="UP000646579">
    <property type="component" value="Unassembled WGS sequence"/>
</dbReference>
<accession>A0A918VTQ1</accession>
<evidence type="ECO:0008006" key="5">
    <source>
        <dbReference type="Google" id="ProtNLM"/>
    </source>
</evidence>
<evidence type="ECO:0000313" key="4">
    <source>
        <dbReference type="Proteomes" id="UP000646579"/>
    </source>
</evidence>
<feature type="compositionally biased region" description="Acidic residues" evidence="1">
    <location>
        <begin position="109"/>
        <end position="119"/>
    </location>
</feature>
<feature type="compositionally biased region" description="Pro residues" evidence="1">
    <location>
        <begin position="95"/>
        <end position="104"/>
    </location>
</feature>
<keyword evidence="2" id="KW-0812">Transmembrane</keyword>
<evidence type="ECO:0000256" key="2">
    <source>
        <dbReference type="SAM" id="Phobius"/>
    </source>
</evidence>
<feature type="region of interest" description="Disordered" evidence="1">
    <location>
        <begin position="341"/>
        <end position="360"/>
    </location>
</feature>
<comment type="caution">
    <text evidence="3">The sequence shown here is derived from an EMBL/GenBank/DDBJ whole genome shotgun (WGS) entry which is preliminary data.</text>
</comment>
<feature type="region of interest" description="Disordered" evidence="1">
    <location>
        <begin position="69"/>
        <end position="291"/>
    </location>
</feature>
<reference evidence="3" key="2">
    <citation type="submission" date="2020-09" db="EMBL/GenBank/DDBJ databases">
        <authorList>
            <person name="Sun Q."/>
            <person name="Kim S."/>
        </authorList>
    </citation>
    <scope>NUCLEOTIDE SEQUENCE</scope>
    <source>
        <strain evidence="3">KCTC 32437</strain>
    </source>
</reference>
<feature type="transmembrane region" description="Helical" evidence="2">
    <location>
        <begin position="413"/>
        <end position="435"/>
    </location>
</feature>
<name>A0A918VTQ1_9HYPH</name>
<organism evidence="3 4">
    <name type="scientific">Devosia pacifica</name>
    <dbReference type="NCBI Taxonomy" id="1335967"/>
    <lineage>
        <taxon>Bacteria</taxon>
        <taxon>Pseudomonadati</taxon>
        <taxon>Pseudomonadota</taxon>
        <taxon>Alphaproteobacteria</taxon>
        <taxon>Hyphomicrobiales</taxon>
        <taxon>Devosiaceae</taxon>
        <taxon>Devosia</taxon>
    </lineage>
</organism>
<keyword evidence="4" id="KW-1185">Reference proteome</keyword>
<feature type="compositionally biased region" description="Basic and acidic residues" evidence="1">
    <location>
        <begin position="76"/>
        <end position="94"/>
    </location>
</feature>
<feature type="compositionally biased region" description="Polar residues" evidence="1">
    <location>
        <begin position="482"/>
        <end position="499"/>
    </location>
</feature>